<dbReference type="AlphaFoldDB" id="A0A3M7QSR0"/>
<dbReference type="EMBL" id="REGN01005258">
    <property type="protein sequence ID" value="RNA14101.1"/>
    <property type="molecule type" value="Genomic_DNA"/>
</dbReference>
<evidence type="ECO:0000313" key="1">
    <source>
        <dbReference type="EMBL" id="RNA14101.1"/>
    </source>
</evidence>
<sequence>MLQICKEMVKKNPSTIPTLFLQYKLKLTCTLFVPRLFLNYSSGERKSRGRVEEKKFRTLDLINQSQYQVDSSNNIKITYVASLYEALKINSLREITYEYFFLEQLMLPIQKIHKKDYALVKRRLKNPNRENCQINRINSRFFFDCCIDFYDCRCDSESSNK</sequence>
<organism evidence="1 2">
    <name type="scientific">Brachionus plicatilis</name>
    <name type="common">Marine rotifer</name>
    <name type="synonym">Brachionus muelleri</name>
    <dbReference type="NCBI Taxonomy" id="10195"/>
    <lineage>
        <taxon>Eukaryota</taxon>
        <taxon>Metazoa</taxon>
        <taxon>Spiralia</taxon>
        <taxon>Gnathifera</taxon>
        <taxon>Rotifera</taxon>
        <taxon>Eurotatoria</taxon>
        <taxon>Monogononta</taxon>
        <taxon>Pseudotrocha</taxon>
        <taxon>Ploima</taxon>
        <taxon>Brachionidae</taxon>
        <taxon>Brachionus</taxon>
    </lineage>
</organism>
<evidence type="ECO:0000313" key="2">
    <source>
        <dbReference type="Proteomes" id="UP000276133"/>
    </source>
</evidence>
<keyword evidence="2" id="KW-1185">Reference proteome</keyword>
<comment type="caution">
    <text evidence="1">The sequence shown here is derived from an EMBL/GenBank/DDBJ whole genome shotgun (WGS) entry which is preliminary data.</text>
</comment>
<reference evidence="1 2" key="1">
    <citation type="journal article" date="2018" name="Sci. Rep.">
        <title>Genomic signatures of local adaptation to the degree of environmental predictability in rotifers.</title>
        <authorList>
            <person name="Franch-Gras L."/>
            <person name="Hahn C."/>
            <person name="Garcia-Roger E.M."/>
            <person name="Carmona M.J."/>
            <person name="Serra M."/>
            <person name="Gomez A."/>
        </authorList>
    </citation>
    <scope>NUCLEOTIDE SEQUENCE [LARGE SCALE GENOMIC DNA]</scope>
    <source>
        <strain evidence="1">HYR1</strain>
    </source>
</reference>
<protein>
    <submittedName>
        <fullName evidence="1">Uncharacterized protein</fullName>
    </submittedName>
</protein>
<proteinExistence type="predicted"/>
<name>A0A3M7QSR0_BRAPC</name>
<accession>A0A3M7QSR0</accession>
<dbReference type="Proteomes" id="UP000276133">
    <property type="component" value="Unassembled WGS sequence"/>
</dbReference>
<gene>
    <name evidence="1" type="ORF">BpHYR1_024390</name>
</gene>